<reference evidence="2 3" key="1">
    <citation type="submission" date="2019-04" db="EMBL/GenBank/DDBJ databases">
        <title>Annotation for the trematode Fasciola gigantica.</title>
        <authorList>
            <person name="Choi Y.-J."/>
        </authorList>
    </citation>
    <scope>NUCLEOTIDE SEQUENCE [LARGE SCALE GENOMIC DNA]</scope>
    <source>
        <strain evidence="2">Uganda_cow_1</strain>
    </source>
</reference>
<name>A0A504YLY5_FASGI</name>
<feature type="region of interest" description="Disordered" evidence="1">
    <location>
        <begin position="168"/>
        <end position="220"/>
    </location>
</feature>
<evidence type="ECO:0000313" key="3">
    <source>
        <dbReference type="Proteomes" id="UP000316759"/>
    </source>
</evidence>
<keyword evidence="3" id="KW-1185">Reference proteome</keyword>
<comment type="caution">
    <text evidence="2">The sequence shown here is derived from an EMBL/GenBank/DDBJ whole genome shotgun (WGS) entry which is preliminary data.</text>
</comment>
<sequence length="252" mass="26905">MSSIEVSLSQSGLFSMSGADPAIDQSEVSGSGRTKAPDSVLGHPFRMSIQYVQRLEALVTQIKTRIVEQNTLLSQRLAYYQQLQVKAQRRHMQVAMKKRPMAAGGTRATASSLALLSVSASSACLLKQQKKADDHTPLSPILASGVSTESQSRLTVLDGYSEGDITSPVEFNSSGGLTTEEQQQQAVTSAPSTSATGVSSVPVAPRRQRSLSKLEAPPASVVRRSEVSDDVFLFGIARPVSLYWCDSASQGT</sequence>
<organism evidence="2 3">
    <name type="scientific">Fasciola gigantica</name>
    <name type="common">Giant liver fluke</name>
    <dbReference type="NCBI Taxonomy" id="46835"/>
    <lineage>
        <taxon>Eukaryota</taxon>
        <taxon>Metazoa</taxon>
        <taxon>Spiralia</taxon>
        <taxon>Lophotrochozoa</taxon>
        <taxon>Platyhelminthes</taxon>
        <taxon>Trematoda</taxon>
        <taxon>Digenea</taxon>
        <taxon>Plagiorchiida</taxon>
        <taxon>Echinostomata</taxon>
        <taxon>Echinostomatoidea</taxon>
        <taxon>Fasciolidae</taxon>
        <taxon>Fasciola</taxon>
    </lineage>
</organism>
<evidence type="ECO:0000313" key="2">
    <source>
        <dbReference type="EMBL" id="TPP58770.1"/>
    </source>
</evidence>
<feature type="compositionally biased region" description="Polar residues" evidence="1">
    <location>
        <begin position="169"/>
        <end position="199"/>
    </location>
</feature>
<dbReference type="STRING" id="46835.A0A504YLY5"/>
<gene>
    <name evidence="2" type="ORF">FGIG_02391</name>
</gene>
<dbReference type="EMBL" id="SUNJ01011599">
    <property type="protein sequence ID" value="TPP58770.1"/>
    <property type="molecule type" value="Genomic_DNA"/>
</dbReference>
<dbReference type="Proteomes" id="UP000316759">
    <property type="component" value="Unassembled WGS sequence"/>
</dbReference>
<protein>
    <submittedName>
        <fullName evidence="2">Uncharacterized protein</fullName>
    </submittedName>
</protein>
<proteinExistence type="predicted"/>
<dbReference type="AlphaFoldDB" id="A0A504YLY5"/>
<evidence type="ECO:0000256" key="1">
    <source>
        <dbReference type="SAM" id="MobiDB-lite"/>
    </source>
</evidence>
<accession>A0A504YLY5</accession>